<comment type="similarity">
    <text evidence="2">Belongs to the RFamide neuropeptide family.</text>
</comment>
<dbReference type="InterPro" id="IPR024565">
    <property type="entry name" value="P518"/>
</dbReference>
<reference evidence="6" key="1">
    <citation type="submission" date="2025-08" db="UniProtKB">
        <authorList>
            <consortium name="Ensembl"/>
        </authorList>
    </citation>
    <scope>IDENTIFICATION</scope>
</reference>
<evidence type="ECO:0000256" key="1">
    <source>
        <dbReference type="ARBA" id="ARBA00004613"/>
    </source>
</evidence>
<dbReference type="Ensembl" id="ENSMALT00000022327.1">
    <property type="protein sequence ID" value="ENSMALP00000021906.1"/>
    <property type="gene ID" value="ENSMALG00000015317.1"/>
</dbReference>
<evidence type="ECO:0000256" key="2">
    <source>
        <dbReference type="ARBA" id="ARBA00005516"/>
    </source>
</evidence>
<dbReference type="Proteomes" id="UP000261600">
    <property type="component" value="Unplaced"/>
</dbReference>
<proteinExistence type="inferred from homology"/>
<dbReference type="GO" id="GO:0031854">
    <property type="term" value="F:orexigenic neuropeptide QRFP receptor binding"/>
    <property type="evidence" value="ECO:0007669"/>
    <property type="project" value="InterPro"/>
</dbReference>
<keyword evidence="3" id="KW-0964">Secreted</keyword>
<feature type="signal peptide" evidence="5">
    <location>
        <begin position="1"/>
        <end position="28"/>
    </location>
</feature>
<evidence type="ECO:0000256" key="4">
    <source>
        <dbReference type="ARBA" id="ARBA00022815"/>
    </source>
</evidence>
<comment type="subcellular location">
    <subcellularLocation>
        <location evidence="1">Secreted</location>
    </subcellularLocation>
</comment>
<protein>
    <submittedName>
        <fullName evidence="6">Uncharacterized protein</fullName>
    </submittedName>
</protein>
<evidence type="ECO:0000313" key="6">
    <source>
        <dbReference type="Ensembl" id="ENSMALP00000021906.1"/>
    </source>
</evidence>
<evidence type="ECO:0000256" key="3">
    <source>
        <dbReference type="ARBA" id="ARBA00022525"/>
    </source>
</evidence>
<dbReference type="Pfam" id="PF11109">
    <property type="entry name" value="RFamide_26RFa"/>
    <property type="match status" value="1"/>
</dbReference>
<keyword evidence="5" id="KW-0732">Signal</keyword>
<dbReference type="AlphaFoldDB" id="A0A3Q3QX17"/>
<dbReference type="GO" id="GO:0005576">
    <property type="term" value="C:extracellular region"/>
    <property type="evidence" value="ECO:0007669"/>
    <property type="project" value="UniProtKB-SubCell"/>
</dbReference>
<evidence type="ECO:0000313" key="7">
    <source>
        <dbReference type="Proteomes" id="UP000261600"/>
    </source>
</evidence>
<reference evidence="6" key="2">
    <citation type="submission" date="2025-09" db="UniProtKB">
        <authorList>
            <consortium name="Ensembl"/>
        </authorList>
    </citation>
    <scope>IDENTIFICATION</scope>
</reference>
<keyword evidence="4" id="KW-0027">Amidation</keyword>
<evidence type="ECO:0000256" key="5">
    <source>
        <dbReference type="SAM" id="SignalP"/>
    </source>
</evidence>
<keyword evidence="7" id="KW-1185">Reference proteome</keyword>
<organism evidence="6 7">
    <name type="scientific">Monopterus albus</name>
    <name type="common">Swamp eel</name>
    <dbReference type="NCBI Taxonomy" id="43700"/>
    <lineage>
        <taxon>Eukaryota</taxon>
        <taxon>Metazoa</taxon>
        <taxon>Chordata</taxon>
        <taxon>Craniata</taxon>
        <taxon>Vertebrata</taxon>
        <taxon>Euteleostomi</taxon>
        <taxon>Actinopterygii</taxon>
        <taxon>Neopterygii</taxon>
        <taxon>Teleostei</taxon>
        <taxon>Neoteleostei</taxon>
        <taxon>Acanthomorphata</taxon>
        <taxon>Anabantaria</taxon>
        <taxon>Synbranchiformes</taxon>
        <taxon>Synbranchidae</taxon>
        <taxon>Monopterus</taxon>
    </lineage>
</organism>
<accession>A0A3Q3QX17</accession>
<sequence>MRLSFHLSASQLTLLSLALLCPIPYTVTLYPIGPTAVQTKVHVPELESALLEDPGDNTWAAWPQDSQPALQGPRGDGDGYWEEEALLRTQRGDLMARLLSPFPGGHMLESVHYQEGGEGEDGGKRNEALTSIAGGLQAVNREKGGFGFRFGRKRWTDWGWREHRGGQVELMRKRFLQ</sequence>
<feature type="chain" id="PRO_5018699106" evidence="5">
    <location>
        <begin position="29"/>
        <end position="177"/>
    </location>
</feature>
<name>A0A3Q3QX17_MONAL</name>